<evidence type="ECO:0000256" key="6">
    <source>
        <dbReference type="ARBA" id="ARBA00024937"/>
    </source>
</evidence>
<dbReference type="EMBL" id="RQVS01000002">
    <property type="protein sequence ID" value="RRJ88377.1"/>
    <property type="molecule type" value="Genomic_DNA"/>
</dbReference>
<evidence type="ECO:0000256" key="3">
    <source>
        <dbReference type="ARBA" id="ARBA00023015"/>
    </source>
</evidence>
<dbReference type="GO" id="GO:0003677">
    <property type="term" value="F:DNA binding"/>
    <property type="evidence" value="ECO:0007669"/>
    <property type="project" value="UniProtKB-KW"/>
</dbReference>
<dbReference type="SUPFAM" id="SSF46785">
    <property type="entry name" value="Winged helix' DNA-binding domain"/>
    <property type="match status" value="1"/>
</dbReference>
<organism evidence="8 9">
    <name type="scientific">Gulosibacter macacae</name>
    <dbReference type="NCBI Taxonomy" id="2488791"/>
    <lineage>
        <taxon>Bacteria</taxon>
        <taxon>Bacillati</taxon>
        <taxon>Actinomycetota</taxon>
        <taxon>Actinomycetes</taxon>
        <taxon>Micrococcales</taxon>
        <taxon>Microbacteriaceae</taxon>
        <taxon>Gulosibacter</taxon>
    </lineage>
</organism>
<dbReference type="InterPro" id="IPR001034">
    <property type="entry name" value="DeoR_HTH"/>
</dbReference>
<keyword evidence="5" id="KW-0804">Transcription</keyword>
<dbReference type="Gene3D" id="3.40.50.1360">
    <property type="match status" value="1"/>
</dbReference>
<dbReference type="InterPro" id="IPR037171">
    <property type="entry name" value="NagB/RpiA_transferase-like"/>
</dbReference>
<dbReference type="InterPro" id="IPR036388">
    <property type="entry name" value="WH-like_DNA-bd_sf"/>
</dbReference>
<dbReference type="Proteomes" id="UP000274391">
    <property type="component" value="Unassembled WGS sequence"/>
</dbReference>
<dbReference type="SUPFAM" id="SSF100950">
    <property type="entry name" value="NagB/RpiA/CoA transferase-like"/>
    <property type="match status" value="1"/>
</dbReference>
<comment type="function">
    <text evidence="6">Repressor of the lactose catabolism operon. Galactose-6-phosphate is the inducer.</text>
</comment>
<name>A0A3P3W1I7_9MICO</name>
<evidence type="ECO:0000313" key="8">
    <source>
        <dbReference type="EMBL" id="RRJ88377.1"/>
    </source>
</evidence>
<sequence>MYVAERHERILELLAAEGRVRVGQLAAQFDVAEETIRRDLSTLEQAGLAHRVHGGAVPFGVGVTTESELATRLTEHADEKRRIAARALGLIPSGTPSVFIDAGSTTLALASALAAEAPAGMRLLTNSVPVAVALGERADLEVDVVGGTLRGLTRALVGPETERALGELRVDIAFIGTNGISAEHGFSTPDQLEAATKRAIVGAARIPVVLADATKFGQELLHRFAAISDIATIVTDAPPPAALAGALLDAGTEVVLA</sequence>
<feature type="domain" description="HTH deoR-type" evidence="7">
    <location>
        <begin position="3"/>
        <end position="58"/>
    </location>
</feature>
<protein>
    <recommendedName>
        <fullName evidence="1">Lactose phosphotransferase system repressor</fullName>
    </recommendedName>
</protein>
<evidence type="ECO:0000256" key="4">
    <source>
        <dbReference type="ARBA" id="ARBA00023125"/>
    </source>
</evidence>
<proteinExistence type="predicted"/>
<keyword evidence="2" id="KW-0678">Repressor</keyword>
<dbReference type="Pfam" id="PF08220">
    <property type="entry name" value="HTH_DeoR"/>
    <property type="match status" value="1"/>
</dbReference>
<dbReference type="OrthoDB" id="7688673at2"/>
<dbReference type="AlphaFoldDB" id="A0A3P3W1I7"/>
<gene>
    <name evidence="8" type="ORF">EG850_02040</name>
</gene>
<comment type="caution">
    <text evidence="8">The sequence shown here is derived from an EMBL/GenBank/DDBJ whole genome shotgun (WGS) entry which is preliminary data.</text>
</comment>
<dbReference type="InterPro" id="IPR014036">
    <property type="entry name" value="DeoR-like_C"/>
</dbReference>
<dbReference type="GO" id="GO:0003700">
    <property type="term" value="F:DNA-binding transcription factor activity"/>
    <property type="evidence" value="ECO:0007669"/>
    <property type="project" value="InterPro"/>
</dbReference>
<evidence type="ECO:0000256" key="5">
    <source>
        <dbReference type="ARBA" id="ARBA00023163"/>
    </source>
</evidence>
<dbReference type="PRINTS" id="PR00037">
    <property type="entry name" value="HTHLACR"/>
</dbReference>
<reference evidence="8 9" key="1">
    <citation type="submission" date="2018-11" db="EMBL/GenBank/DDBJ databases">
        <title>YIM 102482-1 draft genome.</title>
        <authorList>
            <person name="Li G."/>
            <person name="Jiang Y."/>
        </authorList>
    </citation>
    <scope>NUCLEOTIDE SEQUENCE [LARGE SCALE GENOMIC DNA]</scope>
    <source>
        <strain evidence="8 9">YIM 102482-1</strain>
    </source>
</reference>
<dbReference type="PANTHER" id="PTHR30363">
    <property type="entry name" value="HTH-TYPE TRANSCRIPTIONAL REGULATOR SRLR-RELATED"/>
    <property type="match status" value="1"/>
</dbReference>
<dbReference type="InterPro" id="IPR018356">
    <property type="entry name" value="Tscrpt_reg_HTH_DeoR_CS"/>
</dbReference>
<dbReference type="SMART" id="SM01134">
    <property type="entry name" value="DeoRC"/>
    <property type="match status" value="1"/>
</dbReference>
<dbReference type="InterPro" id="IPR050313">
    <property type="entry name" value="Carb_Metab_HTH_regulators"/>
</dbReference>
<dbReference type="SMART" id="SM00420">
    <property type="entry name" value="HTH_DEOR"/>
    <property type="match status" value="1"/>
</dbReference>
<dbReference type="Pfam" id="PF00455">
    <property type="entry name" value="DeoRC"/>
    <property type="match status" value="1"/>
</dbReference>
<keyword evidence="4" id="KW-0238">DNA-binding</keyword>
<keyword evidence="3" id="KW-0805">Transcription regulation</keyword>
<keyword evidence="9" id="KW-1185">Reference proteome</keyword>
<evidence type="ECO:0000256" key="1">
    <source>
        <dbReference type="ARBA" id="ARBA00021390"/>
    </source>
</evidence>
<dbReference type="PROSITE" id="PS51000">
    <property type="entry name" value="HTH_DEOR_2"/>
    <property type="match status" value="1"/>
</dbReference>
<evidence type="ECO:0000259" key="7">
    <source>
        <dbReference type="PROSITE" id="PS51000"/>
    </source>
</evidence>
<evidence type="ECO:0000256" key="2">
    <source>
        <dbReference type="ARBA" id="ARBA00022491"/>
    </source>
</evidence>
<dbReference type="PROSITE" id="PS00894">
    <property type="entry name" value="HTH_DEOR_1"/>
    <property type="match status" value="1"/>
</dbReference>
<evidence type="ECO:0000313" key="9">
    <source>
        <dbReference type="Proteomes" id="UP000274391"/>
    </source>
</evidence>
<accession>A0A3P3W1I7</accession>
<dbReference type="Gene3D" id="1.10.10.10">
    <property type="entry name" value="Winged helix-like DNA-binding domain superfamily/Winged helix DNA-binding domain"/>
    <property type="match status" value="1"/>
</dbReference>
<dbReference type="InterPro" id="IPR036390">
    <property type="entry name" value="WH_DNA-bd_sf"/>
</dbReference>
<dbReference type="PANTHER" id="PTHR30363:SF4">
    <property type="entry name" value="GLYCEROL-3-PHOSPHATE REGULON REPRESSOR"/>
    <property type="match status" value="1"/>
</dbReference>